<evidence type="ECO:0000313" key="2">
    <source>
        <dbReference type="Proteomes" id="UP001204548"/>
    </source>
</evidence>
<evidence type="ECO:0000313" key="1">
    <source>
        <dbReference type="EMBL" id="MCS2793859.1"/>
    </source>
</evidence>
<gene>
    <name evidence="1" type="ORF">NXW97_17950</name>
</gene>
<reference evidence="1" key="1">
    <citation type="submission" date="2022-08" db="EMBL/GenBank/DDBJ databases">
        <title>Genome Sequencing of Bacteroides fragilis Group Isolates with Nanopore Technology.</title>
        <authorList>
            <person name="Tisza M.J."/>
            <person name="Smith D."/>
            <person name="Dekker J.P."/>
        </authorList>
    </citation>
    <scope>NUCLEOTIDE SEQUENCE</scope>
    <source>
        <strain evidence="1">BFG-351</strain>
    </source>
</reference>
<comment type="caution">
    <text evidence="1">The sequence shown here is derived from an EMBL/GenBank/DDBJ whole genome shotgun (WGS) entry which is preliminary data.</text>
</comment>
<protein>
    <submittedName>
        <fullName evidence="1">MarR family transcriptional regulator</fullName>
    </submittedName>
</protein>
<sequence>MRQHKWTEEKLAVLTRLFPIESTKHTATVLQMSMTAVKGKAKELGLKKETKSCLAERAEYVRSHFHHSSLSEMANKLHISRTTVMRIIERLGLKRTKEQTFQVRSRIRSEIMRRERRRVLFGLAPVTRIKVVSNRSRIQLRAKLKSIGYIVSRASNTLYYTEDMERRCNLEDSGTKLGLHFLPFPGEEALVLTAI</sequence>
<proteinExistence type="predicted"/>
<organism evidence="1 2">
    <name type="scientific">Bacteroides faecis</name>
    <dbReference type="NCBI Taxonomy" id="674529"/>
    <lineage>
        <taxon>Bacteria</taxon>
        <taxon>Pseudomonadati</taxon>
        <taxon>Bacteroidota</taxon>
        <taxon>Bacteroidia</taxon>
        <taxon>Bacteroidales</taxon>
        <taxon>Bacteroidaceae</taxon>
        <taxon>Bacteroides</taxon>
    </lineage>
</organism>
<dbReference type="Proteomes" id="UP001204548">
    <property type="component" value="Unassembled WGS sequence"/>
</dbReference>
<accession>A0AAW5NZB7</accession>
<name>A0AAW5NZB7_9BACE</name>
<dbReference type="RefSeq" id="WP_258990706.1">
    <property type="nucleotide sequence ID" value="NZ_JANUTS010000001.1"/>
</dbReference>
<dbReference type="EMBL" id="JANUTS010000001">
    <property type="protein sequence ID" value="MCS2793859.1"/>
    <property type="molecule type" value="Genomic_DNA"/>
</dbReference>
<dbReference type="AlphaFoldDB" id="A0AAW5NZB7"/>